<evidence type="ECO:0000313" key="1">
    <source>
        <dbReference type="EMBL" id="KRX90531.1"/>
    </source>
</evidence>
<dbReference type="AlphaFoldDB" id="A0A0V0XRS3"/>
<dbReference type="Proteomes" id="UP000054815">
    <property type="component" value="Unassembled WGS sequence"/>
</dbReference>
<organism evidence="1 2">
    <name type="scientific">Trichinella pseudospiralis</name>
    <name type="common">Parasitic roundworm</name>
    <dbReference type="NCBI Taxonomy" id="6337"/>
    <lineage>
        <taxon>Eukaryota</taxon>
        <taxon>Metazoa</taxon>
        <taxon>Ecdysozoa</taxon>
        <taxon>Nematoda</taxon>
        <taxon>Enoplea</taxon>
        <taxon>Dorylaimia</taxon>
        <taxon>Trichinellida</taxon>
        <taxon>Trichinellidae</taxon>
        <taxon>Trichinella</taxon>
    </lineage>
</organism>
<sequence>MKFLENFWREMDFVLNSVLEIFYSMQKRIGNENNFEHSGTIRKTWSASQSHMPLPATLIFIED</sequence>
<comment type="caution">
    <text evidence="1">The sequence shown here is derived from an EMBL/GenBank/DDBJ whole genome shotgun (WGS) entry which is preliminary data.</text>
</comment>
<proteinExistence type="predicted"/>
<name>A0A0V0XRS3_TRIPS</name>
<accession>A0A0V0XRS3</accession>
<protein>
    <submittedName>
        <fullName evidence="1">Uncharacterized protein</fullName>
    </submittedName>
</protein>
<reference evidence="1 2" key="1">
    <citation type="submission" date="2015-01" db="EMBL/GenBank/DDBJ databases">
        <title>Evolution of Trichinella species and genotypes.</title>
        <authorList>
            <person name="Korhonen P.K."/>
            <person name="Edoardo P."/>
            <person name="Giuseppe L.R."/>
            <person name="Gasser R.B."/>
        </authorList>
    </citation>
    <scope>NUCLEOTIDE SEQUENCE [LARGE SCALE GENOMIC DNA]</scope>
    <source>
        <strain evidence="1">ISS141</strain>
    </source>
</reference>
<dbReference type="EMBL" id="JYDU01000162">
    <property type="protein sequence ID" value="KRX90531.1"/>
    <property type="molecule type" value="Genomic_DNA"/>
</dbReference>
<gene>
    <name evidence="1" type="ORF">T4E_11504</name>
</gene>
<evidence type="ECO:0000313" key="2">
    <source>
        <dbReference type="Proteomes" id="UP000054815"/>
    </source>
</evidence>